<dbReference type="PANTHER" id="PTHR46825">
    <property type="entry name" value="D-ALANYL-D-ALANINE-CARBOXYPEPTIDASE/ENDOPEPTIDASE AMPH"/>
    <property type="match status" value="1"/>
</dbReference>
<dbReference type="GO" id="GO:0016787">
    <property type="term" value="F:hydrolase activity"/>
    <property type="evidence" value="ECO:0007669"/>
    <property type="project" value="UniProtKB-KW"/>
</dbReference>
<dbReference type="InterPro" id="IPR012338">
    <property type="entry name" value="Beta-lactam/transpept-like"/>
</dbReference>
<feature type="domain" description="Beta-lactamase-related" evidence="3">
    <location>
        <begin position="40"/>
        <end position="340"/>
    </location>
</feature>
<evidence type="ECO:0000256" key="2">
    <source>
        <dbReference type="ARBA" id="ARBA00023136"/>
    </source>
</evidence>
<keyword evidence="4" id="KW-0378">Hydrolase</keyword>
<dbReference type="Pfam" id="PF00144">
    <property type="entry name" value="Beta-lactamase"/>
    <property type="match status" value="1"/>
</dbReference>
<sequence length="350" mass="37656">MHRAYGQAYPGGMTPDELGAALDETARGKGMSGTIRIDVEGETVFAGAYGLADRGHGIPNTTETRFAVASLSKGFTAIAVMSLVQDGLLSLDTRVRSVLGSDLPLVDDDVTIEQLLAHTSGIGDYLDEEADWEVDDYVLTLPVHTLTDVEAFVPMLDGFPQKTPPGETFQYNNGGFMLLALVAQRASGTPFHELVQARVLDRAGLPHTGYLRTDELPGDAALGYLYEDPASLRTNLLHLPIRGSGDGGAFTTASDISTFWRAFVGGRIVDAATRDLMTAPRNVDEDEDLRYGLGLYLDEDGPGLILTGYDAGVSAWTRHDPQTGLTVTILSNSSEGAWPVVRRYIDEMEG</sequence>
<name>A0ABN2PTR3_9MICO</name>
<evidence type="ECO:0000313" key="5">
    <source>
        <dbReference type="Proteomes" id="UP001501343"/>
    </source>
</evidence>
<comment type="subcellular location">
    <subcellularLocation>
        <location evidence="1">Membrane</location>
    </subcellularLocation>
</comment>
<dbReference type="InterPro" id="IPR050491">
    <property type="entry name" value="AmpC-like"/>
</dbReference>
<accession>A0ABN2PTR3</accession>
<dbReference type="Gene3D" id="3.40.710.10">
    <property type="entry name" value="DD-peptidase/beta-lactamase superfamily"/>
    <property type="match status" value="1"/>
</dbReference>
<comment type="caution">
    <text evidence="4">The sequence shown here is derived from an EMBL/GenBank/DDBJ whole genome shotgun (WGS) entry which is preliminary data.</text>
</comment>
<dbReference type="Proteomes" id="UP001501343">
    <property type="component" value="Unassembled WGS sequence"/>
</dbReference>
<evidence type="ECO:0000256" key="1">
    <source>
        <dbReference type="ARBA" id="ARBA00004370"/>
    </source>
</evidence>
<dbReference type="SUPFAM" id="SSF56601">
    <property type="entry name" value="beta-lactamase/transpeptidase-like"/>
    <property type="match status" value="1"/>
</dbReference>
<evidence type="ECO:0000259" key="3">
    <source>
        <dbReference type="Pfam" id="PF00144"/>
    </source>
</evidence>
<keyword evidence="5" id="KW-1185">Reference proteome</keyword>
<evidence type="ECO:0000313" key="4">
    <source>
        <dbReference type="EMBL" id="GAA1932356.1"/>
    </source>
</evidence>
<dbReference type="PANTHER" id="PTHR46825:SF11">
    <property type="entry name" value="PENICILLIN-BINDING PROTEIN 4"/>
    <property type="match status" value="1"/>
</dbReference>
<protein>
    <submittedName>
        <fullName evidence="4">Serine hydrolase domain-containing protein</fullName>
    </submittedName>
</protein>
<organism evidence="4 5">
    <name type="scientific">Microbacterium aoyamense</name>
    <dbReference type="NCBI Taxonomy" id="344166"/>
    <lineage>
        <taxon>Bacteria</taxon>
        <taxon>Bacillati</taxon>
        <taxon>Actinomycetota</taxon>
        <taxon>Actinomycetes</taxon>
        <taxon>Micrococcales</taxon>
        <taxon>Microbacteriaceae</taxon>
        <taxon>Microbacterium</taxon>
    </lineage>
</organism>
<dbReference type="EMBL" id="BAAAOF010000005">
    <property type="protein sequence ID" value="GAA1932356.1"/>
    <property type="molecule type" value="Genomic_DNA"/>
</dbReference>
<proteinExistence type="predicted"/>
<dbReference type="InterPro" id="IPR001466">
    <property type="entry name" value="Beta-lactam-related"/>
</dbReference>
<keyword evidence="2" id="KW-0472">Membrane</keyword>
<gene>
    <name evidence="4" type="ORF">GCM10009775_25480</name>
</gene>
<reference evidence="4 5" key="1">
    <citation type="journal article" date="2019" name="Int. J. Syst. Evol. Microbiol.">
        <title>The Global Catalogue of Microorganisms (GCM) 10K type strain sequencing project: providing services to taxonomists for standard genome sequencing and annotation.</title>
        <authorList>
            <consortium name="The Broad Institute Genomics Platform"/>
            <consortium name="The Broad Institute Genome Sequencing Center for Infectious Disease"/>
            <person name="Wu L."/>
            <person name="Ma J."/>
        </authorList>
    </citation>
    <scope>NUCLEOTIDE SEQUENCE [LARGE SCALE GENOMIC DNA]</scope>
    <source>
        <strain evidence="4 5">JCM 14900</strain>
    </source>
</reference>